<accession>A0AAW2R4B7</accession>
<evidence type="ECO:0000259" key="9">
    <source>
        <dbReference type="SMART" id="SM01193"/>
    </source>
</evidence>
<comment type="cofactor">
    <cofactor evidence="1">
        <name>Mg(2+)</name>
        <dbReference type="ChEBI" id="CHEBI:18420"/>
    </cofactor>
</comment>
<dbReference type="SMART" id="SM01193">
    <property type="entry name" value="Enolase_N"/>
    <property type="match status" value="1"/>
</dbReference>
<dbReference type="PRINTS" id="PR00148">
    <property type="entry name" value="ENOLASE"/>
</dbReference>
<dbReference type="PANTHER" id="PTHR11902:SF1">
    <property type="entry name" value="ENOLASE"/>
    <property type="match status" value="1"/>
</dbReference>
<evidence type="ECO:0000256" key="6">
    <source>
        <dbReference type="ARBA" id="ARBA00023152"/>
    </source>
</evidence>
<evidence type="ECO:0000256" key="3">
    <source>
        <dbReference type="ARBA" id="ARBA00009604"/>
    </source>
</evidence>
<dbReference type="Pfam" id="PF00113">
    <property type="entry name" value="Enolase_C"/>
    <property type="match status" value="1"/>
</dbReference>
<evidence type="ECO:0000259" key="8">
    <source>
        <dbReference type="SMART" id="SM01192"/>
    </source>
</evidence>
<reference evidence="10" key="1">
    <citation type="submission" date="2020-06" db="EMBL/GenBank/DDBJ databases">
        <authorList>
            <person name="Li T."/>
            <person name="Hu X."/>
            <person name="Zhang T."/>
            <person name="Song X."/>
            <person name="Zhang H."/>
            <person name="Dai N."/>
            <person name="Sheng W."/>
            <person name="Hou X."/>
            <person name="Wei L."/>
        </authorList>
    </citation>
    <scope>NUCLEOTIDE SEQUENCE</scope>
    <source>
        <strain evidence="10">G02</strain>
        <tissue evidence="10">Leaf</tissue>
    </source>
</reference>
<evidence type="ECO:0000256" key="4">
    <source>
        <dbReference type="ARBA" id="ARBA00012058"/>
    </source>
</evidence>
<dbReference type="GO" id="GO:0000015">
    <property type="term" value="C:phosphopyruvate hydratase complex"/>
    <property type="evidence" value="ECO:0007669"/>
    <property type="project" value="InterPro"/>
</dbReference>
<dbReference type="PROSITE" id="PS00164">
    <property type="entry name" value="ENOLASE"/>
    <property type="match status" value="1"/>
</dbReference>
<evidence type="ECO:0000256" key="7">
    <source>
        <dbReference type="ARBA" id="ARBA00023239"/>
    </source>
</evidence>
<feature type="domain" description="Enolase N-terminal" evidence="9">
    <location>
        <begin position="4"/>
        <end position="121"/>
    </location>
</feature>
<dbReference type="InterPro" id="IPR020809">
    <property type="entry name" value="Enolase_CS"/>
</dbReference>
<evidence type="ECO:0000256" key="5">
    <source>
        <dbReference type="ARBA" id="ARBA00022842"/>
    </source>
</evidence>
<dbReference type="SUPFAM" id="SSF51604">
    <property type="entry name" value="Enolase C-terminal domain-like"/>
    <property type="match status" value="1"/>
</dbReference>
<comment type="pathway">
    <text evidence="2">Carbohydrate degradation; glycolysis; pyruvate from D-glyceraldehyde 3-phosphate: step 4/5.</text>
</comment>
<dbReference type="EMBL" id="JACGWJ010000014">
    <property type="protein sequence ID" value="KAL0374945.1"/>
    <property type="molecule type" value="Genomic_DNA"/>
</dbReference>
<dbReference type="GO" id="GO:0000287">
    <property type="term" value="F:magnesium ion binding"/>
    <property type="evidence" value="ECO:0007669"/>
    <property type="project" value="InterPro"/>
</dbReference>
<organism evidence="10">
    <name type="scientific">Sesamum radiatum</name>
    <name type="common">Black benniseed</name>
    <dbReference type="NCBI Taxonomy" id="300843"/>
    <lineage>
        <taxon>Eukaryota</taxon>
        <taxon>Viridiplantae</taxon>
        <taxon>Streptophyta</taxon>
        <taxon>Embryophyta</taxon>
        <taxon>Tracheophyta</taxon>
        <taxon>Spermatophyta</taxon>
        <taxon>Magnoliopsida</taxon>
        <taxon>eudicotyledons</taxon>
        <taxon>Gunneridae</taxon>
        <taxon>Pentapetalae</taxon>
        <taxon>asterids</taxon>
        <taxon>lamiids</taxon>
        <taxon>Lamiales</taxon>
        <taxon>Pedaliaceae</taxon>
        <taxon>Sesamum</taxon>
    </lineage>
</organism>
<keyword evidence="5" id="KW-0460">Magnesium</keyword>
<dbReference type="PANTHER" id="PTHR11902">
    <property type="entry name" value="ENOLASE"/>
    <property type="match status" value="1"/>
</dbReference>
<dbReference type="InterPro" id="IPR020811">
    <property type="entry name" value="Enolase_N"/>
</dbReference>
<gene>
    <name evidence="10" type="ORF">Sradi_3410200</name>
</gene>
<dbReference type="EC" id="4.2.1.11" evidence="4"/>
<feature type="domain" description="Enolase C-terminal TIM barrel" evidence="8">
    <location>
        <begin position="110"/>
        <end position="367"/>
    </location>
</feature>
<evidence type="ECO:0000256" key="1">
    <source>
        <dbReference type="ARBA" id="ARBA00001946"/>
    </source>
</evidence>
<dbReference type="InterPro" id="IPR036849">
    <property type="entry name" value="Enolase-like_C_sf"/>
</dbReference>
<proteinExistence type="inferred from homology"/>
<dbReference type="GO" id="GO:0004634">
    <property type="term" value="F:phosphopyruvate hydratase activity"/>
    <property type="evidence" value="ECO:0007669"/>
    <property type="project" value="UniProtKB-EC"/>
</dbReference>
<protein>
    <recommendedName>
        <fullName evidence="4">phosphopyruvate hydratase</fullName>
        <ecNumber evidence="4">4.2.1.11</ecNumber>
    </recommendedName>
</protein>
<dbReference type="CDD" id="cd03313">
    <property type="entry name" value="enolase"/>
    <property type="match status" value="1"/>
</dbReference>
<name>A0AAW2R4B7_SESRA</name>
<sequence length="371" mass="39745">MFGQVDVHLSNGTFARAAVPSGASTGIYEALELRDGGSDYLGKGVSKAVNNVNSVIGPALIGKDPTDQTGIDNFMVQQLDGTQNEWGWCKQKLGANAILAVSLAVCKAGAAVLNIPLYKHIANLAGNKKLEFMILPVGASSFKEAMKMGVEAVIKKKYGQDATNVGDEGGFAPNIQENKEGLELLKTAIAKAGYTGKNNNGSQKISGDQLKDLYKSFVSEYPIVSIEDPFDQDDWEHYAKLTTEIGAQVQIVGDDLLVTNPKRVEKAIKEKTCNALLLKVNQIGSVTESIEAVKMSKHAGWGVMASHRSGETEDTFIADLSVGLATGQIKTGAPCRSERLAKYNQLLRIEEELGSEAVYAGASFRAPVEPY</sequence>
<dbReference type="GO" id="GO:0006096">
    <property type="term" value="P:glycolytic process"/>
    <property type="evidence" value="ECO:0007669"/>
    <property type="project" value="UniProtKB-KW"/>
</dbReference>
<dbReference type="Gene3D" id="3.20.20.120">
    <property type="entry name" value="Enolase-like C-terminal domain"/>
    <property type="match status" value="2"/>
</dbReference>
<keyword evidence="7" id="KW-0456">Lyase</keyword>
<reference evidence="10" key="2">
    <citation type="journal article" date="2024" name="Plant">
        <title>Genomic evolution and insights into agronomic trait innovations of Sesamum species.</title>
        <authorList>
            <person name="Miao H."/>
            <person name="Wang L."/>
            <person name="Qu L."/>
            <person name="Liu H."/>
            <person name="Sun Y."/>
            <person name="Le M."/>
            <person name="Wang Q."/>
            <person name="Wei S."/>
            <person name="Zheng Y."/>
            <person name="Lin W."/>
            <person name="Duan Y."/>
            <person name="Cao H."/>
            <person name="Xiong S."/>
            <person name="Wang X."/>
            <person name="Wei L."/>
            <person name="Li C."/>
            <person name="Ma Q."/>
            <person name="Ju M."/>
            <person name="Zhao R."/>
            <person name="Li G."/>
            <person name="Mu C."/>
            <person name="Tian Q."/>
            <person name="Mei H."/>
            <person name="Zhang T."/>
            <person name="Gao T."/>
            <person name="Zhang H."/>
        </authorList>
    </citation>
    <scope>NUCLEOTIDE SEQUENCE</scope>
    <source>
        <strain evidence="10">G02</strain>
    </source>
</reference>
<dbReference type="AlphaFoldDB" id="A0AAW2R4B7"/>
<dbReference type="Pfam" id="PF03952">
    <property type="entry name" value="Enolase_N"/>
    <property type="match status" value="1"/>
</dbReference>
<evidence type="ECO:0000313" key="10">
    <source>
        <dbReference type="EMBL" id="KAL0374945.1"/>
    </source>
</evidence>
<dbReference type="SUPFAM" id="SSF54826">
    <property type="entry name" value="Enolase N-terminal domain-like"/>
    <property type="match status" value="1"/>
</dbReference>
<dbReference type="SMART" id="SM01192">
    <property type="entry name" value="Enolase_C"/>
    <property type="match status" value="1"/>
</dbReference>
<comment type="similarity">
    <text evidence="3">Belongs to the enolase family.</text>
</comment>
<comment type="caution">
    <text evidence="10">The sequence shown here is derived from an EMBL/GenBank/DDBJ whole genome shotgun (WGS) entry which is preliminary data.</text>
</comment>
<evidence type="ECO:0000256" key="2">
    <source>
        <dbReference type="ARBA" id="ARBA00005031"/>
    </source>
</evidence>
<keyword evidence="6" id="KW-0324">Glycolysis</keyword>
<dbReference type="InterPro" id="IPR029017">
    <property type="entry name" value="Enolase-like_N"/>
</dbReference>
<dbReference type="HAMAP" id="MF_00318">
    <property type="entry name" value="Enolase"/>
    <property type="match status" value="1"/>
</dbReference>
<dbReference type="InterPro" id="IPR000941">
    <property type="entry name" value="Enolase"/>
</dbReference>
<dbReference type="Gene3D" id="3.30.390.10">
    <property type="entry name" value="Enolase-like, N-terminal domain"/>
    <property type="match status" value="1"/>
</dbReference>
<dbReference type="InterPro" id="IPR020810">
    <property type="entry name" value="Enolase_C"/>
</dbReference>